<keyword evidence="6 7" id="KW-0472">Membrane</keyword>
<keyword evidence="4 7" id="KW-0812">Transmembrane</keyword>
<reference evidence="8" key="1">
    <citation type="submission" date="2021-04" db="EMBL/GenBank/DDBJ databases">
        <title>Luteolibacter sp. 32A isolated from the skin of an Anderson's salamander (Ambystoma andersonii).</title>
        <authorList>
            <person name="Spergser J."/>
            <person name="Busse H.-J."/>
        </authorList>
    </citation>
    <scope>NUCLEOTIDE SEQUENCE</scope>
    <source>
        <strain evidence="8">32A</strain>
    </source>
</reference>
<dbReference type="PANTHER" id="PTHR33452">
    <property type="entry name" value="OXIDOREDUCTASE CATD-RELATED"/>
    <property type="match status" value="1"/>
</dbReference>
<name>A0A975G9Q7_9BACT</name>
<evidence type="ECO:0000256" key="1">
    <source>
        <dbReference type="ARBA" id="ARBA00004651"/>
    </source>
</evidence>
<evidence type="ECO:0000256" key="3">
    <source>
        <dbReference type="ARBA" id="ARBA00022475"/>
    </source>
</evidence>
<keyword evidence="3" id="KW-1003">Cell membrane</keyword>
<dbReference type="PANTHER" id="PTHR33452:SF1">
    <property type="entry name" value="INNER MEMBRANE PROTEIN YPHA-RELATED"/>
    <property type="match status" value="1"/>
</dbReference>
<evidence type="ECO:0000313" key="8">
    <source>
        <dbReference type="EMBL" id="QUE51472.1"/>
    </source>
</evidence>
<organism evidence="8 9">
    <name type="scientific">Luteolibacter ambystomatis</name>
    <dbReference type="NCBI Taxonomy" id="2824561"/>
    <lineage>
        <taxon>Bacteria</taxon>
        <taxon>Pseudomonadati</taxon>
        <taxon>Verrucomicrobiota</taxon>
        <taxon>Verrucomicrobiia</taxon>
        <taxon>Verrucomicrobiales</taxon>
        <taxon>Verrucomicrobiaceae</taxon>
        <taxon>Luteolibacter</taxon>
    </lineage>
</organism>
<dbReference type="InterPro" id="IPR051907">
    <property type="entry name" value="DoxX-like_oxidoreductase"/>
</dbReference>
<dbReference type="AlphaFoldDB" id="A0A975G9Q7"/>
<feature type="transmembrane region" description="Helical" evidence="7">
    <location>
        <begin position="60"/>
        <end position="82"/>
    </location>
</feature>
<feature type="transmembrane region" description="Helical" evidence="7">
    <location>
        <begin position="20"/>
        <end position="40"/>
    </location>
</feature>
<dbReference type="Proteomes" id="UP000676169">
    <property type="component" value="Chromosome"/>
</dbReference>
<dbReference type="Pfam" id="PF07681">
    <property type="entry name" value="DoxX"/>
    <property type="match status" value="1"/>
</dbReference>
<comment type="subcellular location">
    <subcellularLocation>
        <location evidence="1">Cell membrane</location>
        <topology evidence="1">Multi-pass membrane protein</topology>
    </subcellularLocation>
</comment>
<dbReference type="EMBL" id="CP073100">
    <property type="protein sequence ID" value="QUE51472.1"/>
    <property type="molecule type" value="Genomic_DNA"/>
</dbReference>
<comment type="similarity">
    <text evidence="2">Belongs to the DoxX family.</text>
</comment>
<gene>
    <name evidence="8" type="ORF">KBB96_00905</name>
</gene>
<dbReference type="RefSeq" id="WP_211631611.1">
    <property type="nucleotide sequence ID" value="NZ_CP073100.1"/>
</dbReference>
<sequence>MKKFLFDCGTRDGTASLGLFVLRVGTGLMMMLGHGLPKLHAYGKLKDGWPTANIWPLSHLSSQISLICTLAAEIGAAALLVLGLMTRPAAFLFGFAMVVAAFQIGANAPWFIGPGVSEAKEPALLYLLPAVVLILSGAGGWSFDAALYREGKRKRW</sequence>
<proteinExistence type="inferred from homology"/>
<evidence type="ECO:0000256" key="4">
    <source>
        <dbReference type="ARBA" id="ARBA00022692"/>
    </source>
</evidence>
<accession>A0A975G9Q7</accession>
<dbReference type="GO" id="GO:0005886">
    <property type="term" value="C:plasma membrane"/>
    <property type="evidence" value="ECO:0007669"/>
    <property type="project" value="UniProtKB-SubCell"/>
</dbReference>
<evidence type="ECO:0000256" key="6">
    <source>
        <dbReference type="ARBA" id="ARBA00023136"/>
    </source>
</evidence>
<feature type="transmembrane region" description="Helical" evidence="7">
    <location>
        <begin position="89"/>
        <end position="112"/>
    </location>
</feature>
<evidence type="ECO:0000256" key="2">
    <source>
        <dbReference type="ARBA" id="ARBA00006679"/>
    </source>
</evidence>
<evidence type="ECO:0000256" key="5">
    <source>
        <dbReference type="ARBA" id="ARBA00022989"/>
    </source>
</evidence>
<dbReference type="KEGG" id="lamb:KBB96_00905"/>
<keyword evidence="9" id="KW-1185">Reference proteome</keyword>
<dbReference type="InterPro" id="IPR032808">
    <property type="entry name" value="DoxX"/>
</dbReference>
<keyword evidence="5 7" id="KW-1133">Transmembrane helix</keyword>
<evidence type="ECO:0000256" key="7">
    <source>
        <dbReference type="SAM" id="Phobius"/>
    </source>
</evidence>
<evidence type="ECO:0000313" key="9">
    <source>
        <dbReference type="Proteomes" id="UP000676169"/>
    </source>
</evidence>
<feature type="transmembrane region" description="Helical" evidence="7">
    <location>
        <begin position="124"/>
        <end position="148"/>
    </location>
</feature>
<protein>
    <submittedName>
        <fullName evidence="8">DoxX family protein</fullName>
    </submittedName>
</protein>